<keyword evidence="2" id="KW-1185">Reference proteome</keyword>
<organism evidence="1 2">
    <name type="scientific">Lentinus brumalis</name>
    <dbReference type="NCBI Taxonomy" id="2498619"/>
    <lineage>
        <taxon>Eukaryota</taxon>
        <taxon>Fungi</taxon>
        <taxon>Dikarya</taxon>
        <taxon>Basidiomycota</taxon>
        <taxon>Agaricomycotina</taxon>
        <taxon>Agaricomycetes</taxon>
        <taxon>Polyporales</taxon>
        <taxon>Polyporaceae</taxon>
        <taxon>Lentinus</taxon>
    </lineage>
</organism>
<sequence>MTHVASLMARLTDHILDMNTLSPNNDKNLETVGNPVFPAEVTDIIIDYLHNCPYTLKWCSLVCRDWTASSRYHLFYTMSFSSERAAFSDVLAFIHSVPNIYPYIKAITLSDYRGISLKDVRAVLEPLTSLCSVTLDRLHISKPHWREPVLEPALHALATLRTGISSCNVVEFDTSLLLRLLGLFSEITTLHLAHTMSSYSMRFHDFGSSLNNSAHSQSKSSICCFIATTSRIAGPPCTRSASTEAAGRGSMSGRSASSLLWSGNGQPPAAATTNDMIEKWRALRLDQCTKLEVFKISVGHVDYFARRDSKAVFRATVDLLTHLPSTVKQVRIGFSPDRFSLPDNRFEQYNDFLMGLDWQALDDTMAAPKFKTLTVVLDVGLVKERFNVEQCQELSRCATNALPGLDSRDMLKFDFTERKWREPAVQQFWD</sequence>
<protein>
    <recommendedName>
        <fullName evidence="3">F-box domain-containing protein</fullName>
    </recommendedName>
</protein>
<name>A0A371D1B8_9APHY</name>
<evidence type="ECO:0008006" key="3">
    <source>
        <dbReference type="Google" id="ProtNLM"/>
    </source>
</evidence>
<evidence type="ECO:0000313" key="2">
    <source>
        <dbReference type="Proteomes" id="UP000256964"/>
    </source>
</evidence>
<dbReference type="OrthoDB" id="2751422at2759"/>
<reference evidence="1 2" key="1">
    <citation type="journal article" date="2018" name="Biotechnol. Biofuels">
        <title>Integrative visual omics of the white-rot fungus Polyporus brumalis exposes the biotechnological potential of its oxidative enzymes for delignifying raw plant biomass.</title>
        <authorList>
            <person name="Miyauchi S."/>
            <person name="Rancon A."/>
            <person name="Drula E."/>
            <person name="Hage H."/>
            <person name="Chaduli D."/>
            <person name="Favel A."/>
            <person name="Grisel S."/>
            <person name="Henrissat B."/>
            <person name="Herpoel-Gimbert I."/>
            <person name="Ruiz-Duenas F.J."/>
            <person name="Chevret D."/>
            <person name="Hainaut M."/>
            <person name="Lin J."/>
            <person name="Wang M."/>
            <person name="Pangilinan J."/>
            <person name="Lipzen A."/>
            <person name="Lesage-Meessen L."/>
            <person name="Navarro D."/>
            <person name="Riley R."/>
            <person name="Grigoriev I.V."/>
            <person name="Zhou S."/>
            <person name="Raouche S."/>
            <person name="Rosso M.N."/>
        </authorList>
    </citation>
    <scope>NUCLEOTIDE SEQUENCE [LARGE SCALE GENOMIC DNA]</scope>
    <source>
        <strain evidence="1 2">BRFM 1820</strain>
    </source>
</reference>
<accession>A0A371D1B8</accession>
<gene>
    <name evidence="1" type="ORF">OH76DRAFT_1473495</name>
</gene>
<dbReference type="EMBL" id="KZ857428">
    <property type="protein sequence ID" value="RDX46334.1"/>
    <property type="molecule type" value="Genomic_DNA"/>
</dbReference>
<dbReference type="AlphaFoldDB" id="A0A371D1B8"/>
<evidence type="ECO:0000313" key="1">
    <source>
        <dbReference type="EMBL" id="RDX46334.1"/>
    </source>
</evidence>
<dbReference type="Proteomes" id="UP000256964">
    <property type="component" value="Unassembled WGS sequence"/>
</dbReference>
<proteinExistence type="predicted"/>